<dbReference type="Proteomes" id="UP001058974">
    <property type="component" value="Chromosome 6"/>
</dbReference>
<evidence type="ECO:0000313" key="4">
    <source>
        <dbReference type="Proteomes" id="UP001058974"/>
    </source>
</evidence>
<dbReference type="AlphaFoldDB" id="A0A9D4WHF1"/>
<keyword evidence="4" id="KW-1185">Reference proteome</keyword>
<feature type="region of interest" description="Disordered" evidence="1">
    <location>
        <begin position="113"/>
        <end position="160"/>
    </location>
</feature>
<dbReference type="InterPro" id="IPR057670">
    <property type="entry name" value="SH3_retrovirus"/>
</dbReference>
<evidence type="ECO:0000256" key="1">
    <source>
        <dbReference type="SAM" id="MobiDB-lite"/>
    </source>
</evidence>
<name>A0A9D4WHF1_PEA</name>
<organism evidence="3 4">
    <name type="scientific">Pisum sativum</name>
    <name type="common">Garden pea</name>
    <name type="synonym">Lathyrus oleraceus</name>
    <dbReference type="NCBI Taxonomy" id="3888"/>
    <lineage>
        <taxon>Eukaryota</taxon>
        <taxon>Viridiplantae</taxon>
        <taxon>Streptophyta</taxon>
        <taxon>Embryophyta</taxon>
        <taxon>Tracheophyta</taxon>
        <taxon>Spermatophyta</taxon>
        <taxon>Magnoliopsida</taxon>
        <taxon>eudicotyledons</taxon>
        <taxon>Gunneridae</taxon>
        <taxon>Pentapetalae</taxon>
        <taxon>rosids</taxon>
        <taxon>fabids</taxon>
        <taxon>Fabales</taxon>
        <taxon>Fabaceae</taxon>
        <taxon>Papilionoideae</taxon>
        <taxon>50 kb inversion clade</taxon>
        <taxon>NPAAA clade</taxon>
        <taxon>Hologalegina</taxon>
        <taxon>IRL clade</taxon>
        <taxon>Fabeae</taxon>
        <taxon>Lathyrus</taxon>
    </lineage>
</organism>
<gene>
    <name evidence="3" type="ORF">KIW84_065532</name>
</gene>
<reference evidence="3 4" key="1">
    <citation type="journal article" date="2022" name="Nat. Genet.">
        <title>Improved pea reference genome and pan-genome highlight genomic features and evolutionary characteristics.</title>
        <authorList>
            <person name="Yang T."/>
            <person name="Liu R."/>
            <person name="Luo Y."/>
            <person name="Hu S."/>
            <person name="Wang D."/>
            <person name="Wang C."/>
            <person name="Pandey M.K."/>
            <person name="Ge S."/>
            <person name="Xu Q."/>
            <person name="Li N."/>
            <person name="Li G."/>
            <person name="Huang Y."/>
            <person name="Saxena R.K."/>
            <person name="Ji Y."/>
            <person name="Li M."/>
            <person name="Yan X."/>
            <person name="He Y."/>
            <person name="Liu Y."/>
            <person name="Wang X."/>
            <person name="Xiang C."/>
            <person name="Varshney R.K."/>
            <person name="Ding H."/>
            <person name="Gao S."/>
            <person name="Zong X."/>
        </authorList>
    </citation>
    <scope>NUCLEOTIDE SEQUENCE [LARGE SCALE GENOMIC DNA]</scope>
    <source>
        <strain evidence="3 4">cv. Zhongwan 6</strain>
    </source>
</reference>
<feature type="domain" description="Retroviral polymerase SH3-like" evidence="2">
    <location>
        <begin position="68"/>
        <end position="104"/>
    </location>
</feature>
<feature type="compositionally biased region" description="Polar residues" evidence="1">
    <location>
        <begin position="124"/>
        <end position="142"/>
    </location>
</feature>
<dbReference type="Pfam" id="PF25597">
    <property type="entry name" value="SH3_retrovirus"/>
    <property type="match status" value="1"/>
</dbReference>
<dbReference type="EMBL" id="JAMSHJ010000006">
    <property type="protein sequence ID" value="KAI5400696.1"/>
    <property type="molecule type" value="Genomic_DNA"/>
</dbReference>
<accession>A0A9D4WHF1</accession>
<evidence type="ECO:0000259" key="2">
    <source>
        <dbReference type="Pfam" id="PF25597"/>
    </source>
</evidence>
<comment type="caution">
    <text evidence="3">The sequence shown here is derived from an EMBL/GenBank/DDBJ whole genome shotgun (WGS) entry which is preliminary data.</text>
</comment>
<sequence>MKLQFGASKHSVLGLVGITSIGRFVGIGSLCSEWSDSDMAAGVTAATRIEAEGKRIEWFSCSAAVVQSTHSKAYRLYNPVTQKIIISRDVVFDESKTWKWTVNSTREYISVTDDEVEEEKHDAPSSSIVTDSPSAPSPNSQVEVEDGASNEPKPQRIRRRPTWMQDYEISGINQIDDPVSHFALFPDHDPDGVIDVIYCKSEEQIADIMTKPLETAVFEKLRSMLGVCSGKEVVPMIEV</sequence>
<dbReference type="Gramene" id="Psat06G0553200-T1">
    <property type="protein sequence ID" value="KAI5400696.1"/>
    <property type="gene ID" value="KIW84_065532"/>
</dbReference>
<protein>
    <recommendedName>
        <fullName evidence="2">Retroviral polymerase SH3-like domain-containing protein</fullName>
    </recommendedName>
</protein>
<evidence type="ECO:0000313" key="3">
    <source>
        <dbReference type="EMBL" id="KAI5400696.1"/>
    </source>
</evidence>
<proteinExistence type="predicted"/>